<dbReference type="EMBL" id="JANUGU010000004">
    <property type="protein sequence ID" value="MCS0659262.1"/>
    <property type="molecule type" value="Genomic_DNA"/>
</dbReference>
<evidence type="ECO:0000313" key="3">
    <source>
        <dbReference type="Proteomes" id="UP001204621"/>
    </source>
</evidence>
<feature type="region of interest" description="Disordered" evidence="1">
    <location>
        <begin position="303"/>
        <end position="353"/>
    </location>
</feature>
<comment type="caution">
    <text evidence="2">The sequence shown here is derived from an EMBL/GenBank/DDBJ whole genome shotgun (WGS) entry which is preliminary data.</text>
</comment>
<organism evidence="2 3">
    <name type="scientific">Massilia terrae</name>
    <dbReference type="NCBI Taxonomy" id="1811224"/>
    <lineage>
        <taxon>Bacteria</taxon>
        <taxon>Pseudomonadati</taxon>
        <taxon>Pseudomonadota</taxon>
        <taxon>Betaproteobacteria</taxon>
        <taxon>Burkholderiales</taxon>
        <taxon>Oxalobacteraceae</taxon>
        <taxon>Telluria group</taxon>
        <taxon>Massilia</taxon>
    </lineage>
</organism>
<reference evidence="2 3" key="1">
    <citation type="submission" date="2022-08" db="EMBL/GenBank/DDBJ databases">
        <title>Reclassification of Massilia species as members of the genera Telluria, Duganella, Pseudoduganella, Mokoshia gen. nov. and Zemynaea gen. nov. using orthogonal and non-orthogonal genome-based approaches.</title>
        <authorList>
            <person name="Bowman J.P."/>
        </authorList>
    </citation>
    <scope>NUCLEOTIDE SEQUENCE [LARGE SCALE GENOMIC DNA]</scope>
    <source>
        <strain evidence="2 3">JCM 31606</strain>
    </source>
</reference>
<sequence>MNSYGKCREIVELDLDPIKVKLMHKESGEGWTLEQANVVEAEYRRYLYLMKAFPDETFAPGTDVDTFWHYHILDTTKYALDCQEIFGYFVHHFPYIGLRGEEDMLAHERLGQRMRTIYEAAFGETCPGGRLVSAPKTGGAYAAKAEGIAFSASPVGVRTAAGNDIAFSAAPGSRHASASSDIAFSAAPGGKRASASSDIAFSAAPGSGQASASSDIAFSAAPGGRHASASSDIAFSAAPGSKRLAAGSDIALSAAPGGKRAAASRDIAFSASPAGKRADISTGMSIPAASSGPVYMTRFGPAAQAETDPADADSAARPGDTASSDRLGNADGERVASDDLFSIRPRLPEPIAA</sequence>
<keyword evidence="3" id="KW-1185">Reference proteome</keyword>
<evidence type="ECO:0000256" key="1">
    <source>
        <dbReference type="SAM" id="MobiDB-lite"/>
    </source>
</evidence>
<dbReference type="Proteomes" id="UP001204621">
    <property type="component" value="Unassembled WGS sequence"/>
</dbReference>
<gene>
    <name evidence="2" type="ORF">NX778_14420</name>
</gene>
<protein>
    <recommendedName>
        <fullName evidence="4">Glycine-rich domain-containing protein-like</fullName>
    </recommendedName>
</protein>
<accession>A0ABT2CZ66</accession>
<name>A0ABT2CZ66_9BURK</name>
<evidence type="ECO:0000313" key="2">
    <source>
        <dbReference type="EMBL" id="MCS0659262.1"/>
    </source>
</evidence>
<proteinExistence type="predicted"/>
<evidence type="ECO:0008006" key="4">
    <source>
        <dbReference type="Google" id="ProtNLM"/>
    </source>
</evidence>
<dbReference type="RefSeq" id="WP_258812445.1">
    <property type="nucleotide sequence ID" value="NZ_JANUGU010000004.1"/>
</dbReference>